<organism evidence="2 3">
    <name type="scientific">Polarella glacialis</name>
    <name type="common">Dinoflagellate</name>
    <dbReference type="NCBI Taxonomy" id="89957"/>
    <lineage>
        <taxon>Eukaryota</taxon>
        <taxon>Sar</taxon>
        <taxon>Alveolata</taxon>
        <taxon>Dinophyceae</taxon>
        <taxon>Suessiales</taxon>
        <taxon>Suessiaceae</taxon>
        <taxon>Polarella</taxon>
    </lineage>
</organism>
<comment type="caution">
    <text evidence="2">The sequence shown here is derived from an EMBL/GenBank/DDBJ whole genome shotgun (WGS) entry which is preliminary data.</text>
</comment>
<evidence type="ECO:0000313" key="3">
    <source>
        <dbReference type="Proteomes" id="UP000654075"/>
    </source>
</evidence>
<dbReference type="Proteomes" id="UP000654075">
    <property type="component" value="Unassembled WGS sequence"/>
</dbReference>
<reference evidence="2" key="1">
    <citation type="submission" date="2021-02" db="EMBL/GenBank/DDBJ databases">
        <authorList>
            <person name="Dougan E. K."/>
            <person name="Rhodes N."/>
            <person name="Thang M."/>
            <person name="Chan C."/>
        </authorList>
    </citation>
    <scope>NUCLEOTIDE SEQUENCE</scope>
</reference>
<protein>
    <submittedName>
        <fullName evidence="2">Uncharacterized protein</fullName>
    </submittedName>
</protein>
<feature type="region of interest" description="Disordered" evidence="1">
    <location>
        <begin position="1"/>
        <end position="21"/>
    </location>
</feature>
<accession>A0A813EPY9</accession>
<feature type="compositionally biased region" description="Basic and acidic residues" evidence="1">
    <location>
        <begin position="245"/>
        <end position="259"/>
    </location>
</feature>
<sequence>AFSVSQELAERQEAEEQGFGEAAHEREEACLQWGAEIQELRRQLRSGERAAKVLSQPRNQTAELVGEASELRRNLAAVCRACSAAESTKADAERGLLAARRRTAGVREALKREAQNLQGLRTTCAELEATAWRQSRERRALLLEHQVRREEEATESVASGSAVCKAEVRAEAAAAEEEEQAARRLRLQLRELRATQRHYQRQQHRQRSQSLTGSRFPTAEETGSASTNPGLQRRLQASFSSKLRRREEAALEALREQSHRRSLQSDMQRPR</sequence>
<evidence type="ECO:0000313" key="2">
    <source>
        <dbReference type="EMBL" id="CAE8603226.1"/>
    </source>
</evidence>
<feature type="non-terminal residue" evidence="2">
    <location>
        <position position="271"/>
    </location>
</feature>
<evidence type="ECO:0000256" key="1">
    <source>
        <dbReference type="SAM" id="MobiDB-lite"/>
    </source>
</evidence>
<name>A0A813EPY9_POLGL</name>
<keyword evidence="3" id="KW-1185">Reference proteome</keyword>
<proteinExistence type="predicted"/>
<dbReference type="AlphaFoldDB" id="A0A813EPY9"/>
<feature type="compositionally biased region" description="Basic residues" evidence="1">
    <location>
        <begin position="196"/>
        <end position="207"/>
    </location>
</feature>
<feature type="region of interest" description="Disordered" evidence="1">
    <location>
        <begin position="196"/>
        <end position="271"/>
    </location>
</feature>
<gene>
    <name evidence="2" type="ORF">PGLA1383_LOCUS21443</name>
</gene>
<feature type="compositionally biased region" description="Polar residues" evidence="1">
    <location>
        <begin position="211"/>
        <end position="241"/>
    </location>
</feature>
<dbReference type="EMBL" id="CAJNNV010015132">
    <property type="protein sequence ID" value="CAE8603226.1"/>
    <property type="molecule type" value="Genomic_DNA"/>
</dbReference>